<dbReference type="Proteomes" id="UP000582659">
    <property type="component" value="Unassembled WGS sequence"/>
</dbReference>
<sequence length="154" mass="17013">MFLSPLCLLAFVAAAVGFKVPKDCKDRDSSCNRWSSLCKCTTLKDRPDFCATTSFAKKYCQKSCGFCNEDNATPTPIDNTTEDSHRDDDNEDHHGSGSDEEDKDRRDDQDGSGGDDDRHDDDSKEDRDGSGENDDHNGSGDNDRHHDDGSGEKL</sequence>
<feature type="compositionally biased region" description="Polar residues" evidence="2">
    <location>
        <begin position="70"/>
        <end position="79"/>
    </location>
</feature>
<organism evidence="5 6">
    <name type="scientific">Bursaphelenchus xylophilus</name>
    <name type="common">Pinewood nematode worm</name>
    <name type="synonym">Aphelenchoides xylophilus</name>
    <dbReference type="NCBI Taxonomy" id="6326"/>
    <lineage>
        <taxon>Eukaryota</taxon>
        <taxon>Metazoa</taxon>
        <taxon>Ecdysozoa</taxon>
        <taxon>Nematoda</taxon>
        <taxon>Chromadorea</taxon>
        <taxon>Rhabditida</taxon>
        <taxon>Tylenchina</taxon>
        <taxon>Tylenchomorpha</taxon>
        <taxon>Aphelenchoidea</taxon>
        <taxon>Aphelenchoididae</taxon>
        <taxon>Bursaphelenchus</taxon>
    </lineage>
</organism>
<feature type="region of interest" description="Disordered" evidence="2">
    <location>
        <begin position="66"/>
        <end position="154"/>
    </location>
</feature>
<keyword evidence="6" id="KW-1185">Reference proteome</keyword>
<feature type="chain" id="PRO_5035412540" evidence="3">
    <location>
        <begin position="18"/>
        <end position="154"/>
    </location>
</feature>
<feature type="signal peptide" evidence="3">
    <location>
        <begin position="1"/>
        <end position="17"/>
    </location>
</feature>
<evidence type="ECO:0000259" key="4">
    <source>
        <dbReference type="PROSITE" id="PS51670"/>
    </source>
</evidence>
<evidence type="ECO:0000256" key="1">
    <source>
        <dbReference type="PROSITE-ProRule" id="PRU01005"/>
    </source>
</evidence>
<gene>
    <name evidence="5" type="ORF">BXYJ_LOCUS13154</name>
</gene>
<dbReference type="PROSITE" id="PS51670">
    <property type="entry name" value="SHKT"/>
    <property type="match status" value="1"/>
</dbReference>
<dbReference type="OrthoDB" id="5813795at2759"/>
<reference evidence="5" key="1">
    <citation type="submission" date="2020-09" db="EMBL/GenBank/DDBJ databases">
        <authorList>
            <person name="Kikuchi T."/>
        </authorList>
    </citation>
    <scope>NUCLEOTIDE SEQUENCE</scope>
    <source>
        <strain evidence="5">Ka4C1</strain>
    </source>
</reference>
<comment type="caution">
    <text evidence="5">The sequence shown here is derived from an EMBL/GenBank/DDBJ whole genome shotgun (WGS) entry which is preliminary data.</text>
</comment>
<evidence type="ECO:0000313" key="6">
    <source>
        <dbReference type="Proteomes" id="UP000659654"/>
    </source>
</evidence>
<dbReference type="EMBL" id="CAJFCV020000005">
    <property type="protein sequence ID" value="CAG9126517.1"/>
    <property type="molecule type" value="Genomic_DNA"/>
</dbReference>
<protein>
    <submittedName>
        <fullName evidence="5">(pine wood nematode) hypothetical protein</fullName>
    </submittedName>
</protein>
<dbReference type="EMBL" id="CAJFDI010000005">
    <property type="protein sequence ID" value="CAD5233063.1"/>
    <property type="molecule type" value="Genomic_DNA"/>
</dbReference>
<feature type="domain" description="ShKT" evidence="4">
    <location>
        <begin position="24"/>
        <end position="67"/>
    </location>
</feature>
<dbReference type="AlphaFoldDB" id="A0A7I8X7K7"/>
<comment type="caution">
    <text evidence="1">Lacks conserved residue(s) required for the propagation of feature annotation.</text>
</comment>
<evidence type="ECO:0000313" key="5">
    <source>
        <dbReference type="EMBL" id="CAD5233063.1"/>
    </source>
</evidence>
<name>A0A7I8X7K7_BURXY</name>
<dbReference type="InterPro" id="IPR003582">
    <property type="entry name" value="ShKT_dom"/>
</dbReference>
<accession>A0A7I8X7K7</accession>
<evidence type="ECO:0000256" key="3">
    <source>
        <dbReference type="SAM" id="SignalP"/>
    </source>
</evidence>
<keyword evidence="3" id="KW-0732">Signal</keyword>
<evidence type="ECO:0000256" key="2">
    <source>
        <dbReference type="SAM" id="MobiDB-lite"/>
    </source>
</evidence>
<proteinExistence type="predicted"/>
<feature type="compositionally biased region" description="Basic and acidic residues" evidence="2">
    <location>
        <begin position="82"/>
        <end position="154"/>
    </location>
</feature>
<dbReference type="Proteomes" id="UP000659654">
    <property type="component" value="Unassembled WGS sequence"/>
</dbReference>